<dbReference type="PANTHER" id="PTHR12159:SF9">
    <property type="entry name" value="G_T MISMATCH-SPECIFIC THYMINE DNA GLYCOSYLASE"/>
    <property type="match status" value="1"/>
</dbReference>
<evidence type="ECO:0000256" key="3">
    <source>
        <dbReference type="ARBA" id="ARBA00022763"/>
    </source>
</evidence>
<evidence type="ECO:0000256" key="14">
    <source>
        <dbReference type="ARBA" id="ARBA00064519"/>
    </source>
</evidence>
<keyword evidence="4" id="KW-0378">Hydrolase</keyword>
<keyword evidence="7" id="KW-0805">Transcription regulation</keyword>
<organism evidence="20">
    <name type="scientific">Amphimedon queenslandica</name>
    <name type="common">Sponge</name>
    <dbReference type="NCBI Taxonomy" id="400682"/>
    <lineage>
        <taxon>Eukaryota</taxon>
        <taxon>Metazoa</taxon>
        <taxon>Porifera</taxon>
        <taxon>Demospongiae</taxon>
        <taxon>Heteroscleromorpha</taxon>
        <taxon>Haplosclerida</taxon>
        <taxon>Niphatidae</taxon>
        <taxon>Amphimedon</taxon>
    </lineage>
</organism>
<dbReference type="EnsemblMetazoa" id="Aqu2.1.42632_001">
    <property type="protein sequence ID" value="Aqu2.1.42632_001"/>
    <property type="gene ID" value="Aqu2.1.42632"/>
</dbReference>
<dbReference type="Gene3D" id="3.40.470.10">
    <property type="entry name" value="Uracil-DNA glycosylase-like domain"/>
    <property type="match status" value="1"/>
</dbReference>
<dbReference type="InParanoid" id="A0A1X7VRD1"/>
<evidence type="ECO:0000256" key="8">
    <source>
        <dbReference type="ARBA" id="ARBA00023159"/>
    </source>
</evidence>
<evidence type="ECO:0000256" key="9">
    <source>
        <dbReference type="ARBA" id="ARBA00023163"/>
    </source>
</evidence>
<protein>
    <recommendedName>
        <fullName evidence="16">G/T mismatch-specific thymine DNA glycosylase</fullName>
        <ecNumber evidence="15">3.2.2.29</ecNumber>
    </recommendedName>
    <alternativeName>
        <fullName evidence="17">Thymine-DNA glycosylase</fullName>
    </alternativeName>
</protein>
<keyword evidence="3" id="KW-0227">DNA damage</keyword>
<evidence type="ECO:0000256" key="2">
    <source>
        <dbReference type="ARBA" id="ARBA00022499"/>
    </source>
</evidence>
<keyword evidence="2" id="KW-1017">Isopeptide bond</keyword>
<evidence type="ECO:0000256" key="18">
    <source>
        <dbReference type="SAM" id="MobiDB-lite"/>
    </source>
</evidence>
<evidence type="ECO:0000256" key="11">
    <source>
        <dbReference type="ARBA" id="ARBA00023242"/>
    </source>
</evidence>
<evidence type="ECO:0000256" key="15">
    <source>
        <dbReference type="ARBA" id="ARBA00066769"/>
    </source>
</evidence>
<evidence type="ECO:0000313" key="20">
    <source>
        <dbReference type="EnsemblMetazoa" id="Aqu2.1.42632_001"/>
    </source>
</evidence>
<dbReference type="InterPro" id="IPR005122">
    <property type="entry name" value="Uracil-DNA_glycosylase-like"/>
</dbReference>
<dbReference type="Proteomes" id="UP000007879">
    <property type="component" value="Unassembled WGS sequence"/>
</dbReference>
<evidence type="ECO:0000256" key="5">
    <source>
        <dbReference type="ARBA" id="ARBA00022843"/>
    </source>
</evidence>
<evidence type="ECO:0000256" key="16">
    <source>
        <dbReference type="ARBA" id="ARBA00071248"/>
    </source>
</evidence>
<proteinExistence type="inferred from homology"/>
<keyword evidence="6" id="KW-0156">Chromatin regulator</keyword>
<accession>A0A1X7VRD1</accession>
<keyword evidence="9" id="KW-0804">Transcription</keyword>
<evidence type="ECO:0000313" key="21">
    <source>
        <dbReference type="Proteomes" id="UP000007879"/>
    </source>
</evidence>
<dbReference type="InterPro" id="IPR036895">
    <property type="entry name" value="Uracil-DNA_glycosylase-like_sf"/>
</dbReference>
<evidence type="ECO:0000256" key="13">
    <source>
        <dbReference type="ARBA" id="ARBA00061261"/>
    </source>
</evidence>
<dbReference type="Pfam" id="PF03167">
    <property type="entry name" value="UDG"/>
    <property type="match status" value="1"/>
</dbReference>
<evidence type="ECO:0000256" key="1">
    <source>
        <dbReference type="ARBA" id="ARBA00004123"/>
    </source>
</evidence>
<keyword evidence="8" id="KW-0010">Activator</keyword>
<dbReference type="FunFam" id="3.40.470.10:FF:000002">
    <property type="entry name" value="G/T mismatch-specific thymine DNA glycosylase"/>
    <property type="match status" value="1"/>
</dbReference>
<dbReference type="EnsemblMetazoa" id="XM_011408036.2">
    <property type="protein sequence ID" value="XP_011406338.2"/>
    <property type="gene ID" value="LOC100639845"/>
</dbReference>
<dbReference type="SUPFAM" id="SSF52141">
    <property type="entry name" value="Uracil-DNA glycosylase-like"/>
    <property type="match status" value="1"/>
</dbReference>
<evidence type="ECO:0000256" key="17">
    <source>
        <dbReference type="ARBA" id="ARBA00083221"/>
    </source>
</evidence>
<dbReference type="EC" id="3.2.2.29" evidence="15"/>
<dbReference type="GO" id="GO:0004844">
    <property type="term" value="F:uracil DNA N-glycosylase activity"/>
    <property type="evidence" value="ECO:0007669"/>
    <property type="project" value="TreeGrafter"/>
</dbReference>
<comment type="subunit">
    <text evidence="14">Homodimer. Interacts with AICDA and GADD45A.</text>
</comment>
<gene>
    <name evidence="20" type="primary">100639845</name>
</gene>
<dbReference type="GO" id="GO:0003677">
    <property type="term" value="F:DNA binding"/>
    <property type="evidence" value="ECO:0007669"/>
    <property type="project" value="UniProtKB-ARBA"/>
</dbReference>
<feature type="region of interest" description="Disordered" evidence="18">
    <location>
        <begin position="1"/>
        <end position="35"/>
    </location>
</feature>
<keyword evidence="5" id="KW-0832">Ubl conjugation</keyword>
<dbReference type="GO" id="GO:0040029">
    <property type="term" value="P:epigenetic regulation of gene expression"/>
    <property type="evidence" value="ECO:0007669"/>
    <property type="project" value="UniProtKB-ARBA"/>
</dbReference>
<dbReference type="OrthoDB" id="565731at2759"/>
<dbReference type="KEGG" id="aqu:100639845"/>
<keyword evidence="10" id="KW-0234">DNA repair</keyword>
<reference evidence="20" key="2">
    <citation type="submission" date="2017-05" db="UniProtKB">
        <authorList>
            <consortium name="EnsemblMetazoa"/>
        </authorList>
    </citation>
    <scope>IDENTIFICATION</scope>
</reference>
<dbReference type="AlphaFoldDB" id="A0A1X7VRD1"/>
<dbReference type="InterPro" id="IPR015637">
    <property type="entry name" value="MUG/TDG"/>
</dbReference>
<feature type="domain" description="Uracil-DNA glycosylase-like" evidence="19">
    <location>
        <begin position="50"/>
        <end position="209"/>
    </location>
</feature>
<comment type="similarity">
    <text evidence="13">Belongs to the uracil-DNA glycosylase (UDG) superfamily. TDG/mug family.</text>
</comment>
<evidence type="ECO:0000256" key="12">
    <source>
        <dbReference type="ARBA" id="ARBA00052915"/>
    </source>
</evidence>
<comment type="catalytic activity">
    <reaction evidence="12">
        <text>Hydrolyzes mismatched double-stranded DNA and polynucleotides, releasing free thymine.</text>
        <dbReference type="EC" id="3.2.2.29"/>
    </reaction>
</comment>
<evidence type="ECO:0000259" key="19">
    <source>
        <dbReference type="Pfam" id="PF03167"/>
    </source>
</evidence>
<evidence type="ECO:0000256" key="4">
    <source>
        <dbReference type="ARBA" id="ARBA00022801"/>
    </source>
</evidence>
<name>A0A1X7VRD1_AMPQE</name>
<comment type="subcellular location">
    <subcellularLocation>
        <location evidence="1">Nucleus</location>
    </subcellularLocation>
</comment>
<evidence type="ECO:0000256" key="6">
    <source>
        <dbReference type="ARBA" id="ARBA00022853"/>
    </source>
</evidence>
<dbReference type="eggNOG" id="KOG4120">
    <property type="taxonomic scope" value="Eukaryota"/>
</dbReference>
<keyword evidence="11" id="KW-0539">Nucleus</keyword>
<dbReference type="STRING" id="400682.A0A1X7VRD1"/>
<dbReference type="GO" id="GO:0006285">
    <property type="term" value="P:base-excision repair, AP site formation"/>
    <property type="evidence" value="ECO:0007669"/>
    <property type="project" value="InterPro"/>
</dbReference>
<feature type="compositionally biased region" description="Basic and acidic residues" evidence="18">
    <location>
        <begin position="1"/>
        <end position="23"/>
    </location>
</feature>
<dbReference type="GO" id="GO:0005654">
    <property type="term" value="C:nucleoplasm"/>
    <property type="evidence" value="ECO:0007669"/>
    <property type="project" value="UniProtKB-ARBA"/>
</dbReference>
<evidence type="ECO:0000256" key="10">
    <source>
        <dbReference type="ARBA" id="ARBA00023204"/>
    </source>
</evidence>
<dbReference type="GO" id="GO:0032183">
    <property type="term" value="F:SUMO binding"/>
    <property type="evidence" value="ECO:0007669"/>
    <property type="project" value="UniProtKB-ARBA"/>
</dbReference>
<sequence>MATAEKRKLEEEKVKGEGVEESPKKKKPKKALDSRFGGRTEEEIMQLLLPDHLQPDLDIVFIGINPGLLSAHLGHHYCNSNNHFWPCMYESGLIPRKMGYKEDAECLLYGIGFTNIVPRTTRSSNELSRKEIKEWSLVMIDRMKELKPLVACFNGKGIYEIFSGKKCQVGIQPDPLPGTETVVYVMPSTSGRAASHPRRVDKLKFFHELKQLRDRLKLEKGRVCTLDSSYQQLQAIPSASVAVTTVSMATPGITSEPVQGITGKATDENKLLVGPLLPDGTVAKHNTGSDYKNQLAGNATIATANNDTTSVSGGVSFYNAECPLTSGSHSTNK</sequence>
<dbReference type="GO" id="GO:0141016">
    <property type="term" value="F:G/T mismatch-specific thymine-DNA glycosylase activity"/>
    <property type="evidence" value="ECO:0007669"/>
    <property type="project" value="UniProtKB-EC"/>
</dbReference>
<dbReference type="CDD" id="cd10028">
    <property type="entry name" value="UDG-F2_TDG_MUG"/>
    <property type="match status" value="1"/>
</dbReference>
<dbReference type="PANTHER" id="PTHR12159">
    <property type="entry name" value="G/T AND G/U MISMATCH-SPECIFIC DNA GLYCOSYLASE"/>
    <property type="match status" value="1"/>
</dbReference>
<reference evidence="21" key="1">
    <citation type="journal article" date="2010" name="Nature">
        <title>The Amphimedon queenslandica genome and the evolution of animal complexity.</title>
        <authorList>
            <person name="Srivastava M."/>
            <person name="Simakov O."/>
            <person name="Chapman J."/>
            <person name="Fahey B."/>
            <person name="Gauthier M.E."/>
            <person name="Mitros T."/>
            <person name="Richards G.S."/>
            <person name="Conaco C."/>
            <person name="Dacre M."/>
            <person name="Hellsten U."/>
            <person name="Larroux C."/>
            <person name="Putnam N.H."/>
            <person name="Stanke M."/>
            <person name="Adamska M."/>
            <person name="Darling A."/>
            <person name="Degnan S.M."/>
            <person name="Oakley T.H."/>
            <person name="Plachetzki D.C."/>
            <person name="Zhai Y."/>
            <person name="Adamski M."/>
            <person name="Calcino A."/>
            <person name="Cummins S.F."/>
            <person name="Goodstein D.M."/>
            <person name="Harris C."/>
            <person name="Jackson D.J."/>
            <person name="Leys S.P."/>
            <person name="Shu S."/>
            <person name="Woodcroft B.J."/>
            <person name="Vervoort M."/>
            <person name="Kosik K.S."/>
            <person name="Manning G."/>
            <person name="Degnan B.M."/>
            <person name="Rokhsar D.S."/>
        </authorList>
    </citation>
    <scope>NUCLEOTIDE SEQUENCE [LARGE SCALE GENOMIC DNA]</scope>
</reference>
<keyword evidence="21" id="KW-1185">Reference proteome</keyword>
<evidence type="ECO:0000256" key="7">
    <source>
        <dbReference type="ARBA" id="ARBA00023015"/>
    </source>
</evidence>